<reference evidence="2" key="1">
    <citation type="journal article" date="2020" name="Stud. Mycol.">
        <title>101 Dothideomycetes genomes: a test case for predicting lifestyles and emergence of pathogens.</title>
        <authorList>
            <person name="Haridas S."/>
            <person name="Albert R."/>
            <person name="Binder M."/>
            <person name="Bloem J."/>
            <person name="Labutti K."/>
            <person name="Salamov A."/>
            <person name="Andreopoulos B."/>
            <person name="Baker S."/>
            <person name="Barry K."/>
            <person name="Bills G."/>
            <person name="Bluhm B."/>
            <person name="Cannon C."/>
            <person name="Castanera R."/>
            <person name="Culley D."/>
            <person name="Daum C."/>
            <person name="Ezra D."/>
            <person name="Gonzalez J."/>
            <person name="Henrissat B."/>
            <person name="Kuo A."/>
            <person name="Liang C."/>
            <person name="Lipzen A."/>
            <person name="Lutzoni F."/>
            <person name="Magnuson J."/>
            <person name="Mondo S."/>
            <person name="Nolan M."/>
            <person name="Ohm R."/>
            <person name="Pangilinan J."/>
            <person name="Park H.-J."/>
            <person name="Ramirez L."/>
            <person name="Alfaro M."/>
            <person name="Sun H."/>
            <person name="Tritt A."/>
            <person name="Yoshinaga Y."/>
            <person name="Zwiers L.-H."/>
            <person name="Turgeon B."/>
            <person name="Goodwin S."/>
            <person name="Spatafora J."/>
            <person name="Crous P."/>
            <person name="Grigoriev I."/>
        </authorList>
    </citation>
    <scope>NUCLEOTIDE SEQUENCE</scope>
    <source>
        <strain evidence="2">CBS 109.77</strain>
    </source>
</reference>
<feature type="compositionally biased region" description="Acidic residues" evidence="1">
    <location>
        <begin position="246"/>
        <end position="267"/>
    </location>
</feature>
<gene>
    <name evidence="2" type="ORF">K505DRAFT_321147</name>
</gene>
<dbReference type="SUPFAM" id="SSF55144">
    <property type="entry name" value="LigT-like"/>
    <property type="match status" value="1"/>
</dbReference>
<keyword evidence="3" id="KW-1185">Reference proteome</keyword>
<evidence type="ECO:0000313" key="2">
    <source>
        <dbReference type="EMBL" id="KAF2799439.1"/>
    </source>
</evidence>
<evidence type="ECO:0008006" key="4">
    <source>
        <dbReference type="Google" id="ProtNLM"/>
    </source>
</evidence>
<proteinExistence type="predicted"/>
<dbReference type="OrthoDB" id="2967263at2759"/>
<dbReference type="Proteomes" id="UP000799757">
    <property type="component" value="Unassembled WGS sequence"/>
</dbReference>
<evidence type="ECO:0000313" key="3">
    <source>
        <dbReference type="Proteomes" id="UP000799757"/>
    </source>
</evidence>
<dbReference type="Gene3D" id="3.90.1140.10">
    <property type="entry name" value="Cyclic phosphodiesterase"/>
    <property type="match status" value="1"/>
</dbReference>
<dbReference type="EMBL" id="MU001764">
    <property type="protein sequence ID" value="KAF2799439.1"/>
    <property type="molecule type" value="Genomic_DNA"/>
</dbReference>
<feature type="region of interest" description="Disordered" evidence="1">
    <location>
        <begin position="243"/>
        <end position="270"/>
    </location>
</feature>
<sequence>MSKPQAPHNSNPFEDLSGVSTAAFSNPYDALLIACEDDAAEIQKRYTAHRTTRNAQQKAKMLDEGFEGVTIDPILLRLSDPTIEPGYVDPRNCLVFWGRPTQKVKEMILKVQKELSKVVPNLWLMPQDCLHITALEITHSKNAQEIQHLINCMRSQIPSIVDHTFTHRTRLIKPMISYDASAIALSWVPAAGEALPPGRTADDDEFTYHHLRRDLHHLCTQTGVQVDSRYVVPSSHLTIGRFIDASDFEEEDEEDEEEEEDDEEEERTLDPEKIEALVEKIEEINRLLERDYWPKGDGKGIKEGGEWIVGQEVGLLCQFGTLWYGGGESIAKGKGF</sequence>
<dbReference type="InterPro" id="IPR009097">
    <property type="entry name" value="Cyclic_Pdiesterase"/>
</dbReference>
<dbReference type="AlphaFoldDB" id="A0A6A6XSR0"/>
<protein>
    <recommendedName>
        <fullName evidence="4">RNA ligase/cyclic nucleotide phosphodiesterase</fullName>
    </recommendedName>
</protein>
<organism evidence="2 3">
    <name type="scientific">Melanomma pulvis-pyrius CBS 109.77</name>
    <dbReference type="NCBI Taxonomy" id="1314802"/>
    <lineage>
        <taxon>Eukaryota</taxon>
        <taxon>Fungi</taxon>
        <taxon>Dikarya</taxon>
        <taxon>Ascomycota</taxon>
        <taxon>Pezizomycotina</taxon>
        <taxon>Dothideomycetes</taxon>
        <taxon>Pleosporomycetidae</taxon>
        <taxon>Pleosporales</taxon>
        <taxon>Melanommataceae</taxon>
        <taxon>Melanomma</taxon>
    </lineage>
</organism>
<evidence type="ECO:0000256" key="1">
    <source>
        <dbReference type="SAM" id="MobiDB-lite"/>
    </source>
</evidence>
<accession>A0A6A6XSR0</accession>
<name>A0A6A6XSR0_9PLEO</name>